<protein>
    <submittedName>
        <fullName evidence="1">Uncharacterized protein</fullName>
    </submittedName>
</protein>
<dbReference type="OrthoDB" id="230781at2157"/>
<dbReference type="EMBL" id="CP031310">
    <property type="protein sequence ID" value="QCC50387.1"/>
    <property type="molecule type" value="Genomic_DNA"/>
</dbReference>
<dbReference type="GeneID" id="39846933"/>
<proteinExistence type="predicted"/>
<dbReference type="KEGG" id="hsn:DV733_03670"/>
<dbReference type="Proteomes" id="UP000296706">
    <property type="component" value="Chromosome"/>
</dbReference>
<reference evidence="1 2" key="1">
    <citation type="journal article" date="2019" name="Nat. Commun.">
        <title>A new type of DNA phosphorothioation-based antiviral system in archaea.</title>
        <authorList>
            <person name="Xiong L."/>
            <person name="Liu S."/>
            <person name="Chen S."/>
            <person name="Xiao Y."/>
            <person name="Zhu B."/>
            <person name="Gao Y."/>
            <person name="Zhang Y."/>
            <person name="Chen B."/>
            <person name="Luo J."/>
            <person name="Deng Z."/>
            <person name="Chen X."/>
            <person name="Wang L."/>
            <person name="Chen S."/>
        </authorList>
    </citation>
    <scope>NUCLEOTIDE SEQUENCE [LARGE SCALE GENOMIC DNA]</scope>
    <source>
        <strain evidence="1 2">CBA1105</strain>
    </source>
</reference>
<dbReference type="RefSeq" id="WP_049993834.1">
    <property type="nucleotide sequence ID" value="NZ_CP031310.1"/>
</dbReference>
<organism evidence="1 2">
    <name type="scientific">Halapricum salinum</name>
    <dbReference type="NCBI Taxonomy" id="1457250"/>
    <lineage>
        <taxon>Archaea</taxon>
        <taxon>Methanobacteriati</taxon>
        <taxon>Methanobacteriota</taxon>
        <taxon>Stenosarchaea group</taxon>
        <taxon>Halobacteria</taxon>
        <taxon>Halobacteriales</taxon>
        <taxon>Haloarculaceae</taxon>
        <taxon>Halapricum</taxon>
    </lineage>
</organism>
<name>A0A4D6HCD9_9EURY</name>
<keyword evidence="2" id="KW-1185">Reference proteome</keyword>
<evidence type="ECO:0000313" key="1">
    <source>
        <dbReference type="EMBL" id="QCC50387.1"/>
    </source>
</evidence>
<accession>A0A4D6HCD9</accession>
<dbReference type="AlphaFoldDB" id="A0A4D6HCD9"/>
<dbReference type="STRING" id="1457250.GCA_000755225_03032"/>
<gene>
    <name evidence="1" type="ORF">DV733_03670</name>
</gene>
<sequence length="97" mass="11111">MADGRDPEATLEEWKESMQAEHAEAIENPDPEEAHEIEGVAQVSYRVTFEYDEENEVLVRDEREQVDELNDPELLSCACGVRGMTHEEALTHLRNAR</sequence>
<evidence type="ECO:0000313" key="2">
    <source>
        <dbReference type="Proteomes" id="UP000296706"/>
    </source>
</evidence>